<evidence type="ECO:0000313" key="2">
    <source>
        <dbReference type="Proteomes" id="UP001168613"/>
    </source>
</evidence>
<reference evidence="1" key="1">
    <citation type="submission" date="2021-11" db="EMBL/GenBank/DDBJ databases">
        <title>Draft genome sequence of Alcaligenes endophyticus type strain CCUG 75668T.</title>
        <authorList>
            <person name="Salva-Serra F."/>
            <person name="Duran R.E."/>
            <person name="Seeger M."/>
            <person name="Moore E.R.B."/>
            <person name="Jaen-Luchoro D."/>
        </authorList>
    </citation>
    <scope>NUCLEOTIDE SEQUENCE</scope>
    <source>
        <strain evidence="1">CCUG 75668</strain>
    </source>
</reference>
<dbReference type="Proteomes" id="UP001168613">
    <property type="component" value="Unassembled WGS sequence"/>
</dbReference>
<dbReference type="RefSeq" id="WP_266123178.1">
    <property type="nucleotide sequence ID" value="NZ_JAJHNU010000003.1"/>
</dbReference>
<comment type="caution">
    <text evidence="1">The sequence shown here is derived from an EMBL/GenBank/DDBJ whole genome shotgun (WGS) entry which is preliminary data.</text>
</comment>
<evidence type="ECO:0008006" key="3">
    <source>
        <dbReference type="Google" id="ProtNLM"/>
    </source>
</evidence>
<evidence type="ECO:0000313" key="1">
    <source>
        <dbReference type="EMBL" id="MDN4121813.1"/>
    </source>
</evidence>
<protein>
    <recommendedName>
        <fullName evidence="3">DUF2158 domain-containing protein</fullName>
    </recommendedName>
</protein>
<accession>A0ABT8EKJ5</accession>
<gene>
    <name evidence="1" type="ORF">LMS43_10970</name>
</gene>
<sequence length="91" mass="10259">MINIYPTNLIARPEHAPLNRTDIRIGDTVYLQPKEGPKIAGTIIFSSGLYGCNTYTADAVLDNKQGSTHLRLRFREQDIHHVDVRRPACVN</sequence>
<organism evidence="1 2">
    <name type="scientific">Alcaligenes endophyticus</name>
    <dbReference type="NCBI Taxonomy" id="1929088"/>
    <lineage>
        <taxon>Bacteria</taxon>
        <taxon>Pseudomonadati</taxon>
        <taxon>Pseudomonadota</taxon>
        <taxon>Betaproteobacteria</taxon>
        <taxon>Burkholderiales</taxon>
        <taxon>Alcaligenaceae</taxon>
        <taxon>Alcaligenes</taxon>
    </lineage>
</organism>
<name>A0ABT8EKJ5_9BURK</name>
<keyword evidence="2" id="KW-1185">Reference proteome</keyword>
<dbReference type="EMBL" id="JAJHNU010000003">
    <property type="protein sequence ID" value="MDN4121813.1"/>
    <property type="molecule type" value="Genomic_DNA"/>
</dbReference>
<proteinExistence type="predicted"/>